<dbReference type="RefSeq" id="XP_037213037.1">
    <property type="nucleotide sequence ID" value="XM_037370445.1"/>
</dbReference>
<reference evidence="8" key="1">
    <citation type="submission" date="2020-05" db="EMBL/GenBank/DDBJ databases">
        <title>Mycena genomes resolve the evolution of fungal bioluminescence.</title>
        <authorList>
            <person name="Tsai I.J."/>
        </authorList>
    </citation>
    <scope>NUCLEOTIDE SEQUENCE</scope>
    <source>
        <strain evidence="8">171206Taipei</strain>
    </source>
</reference>
<evidence type="ECO:0000256" key="2">
    <source>
        <dbReference type="ARBA" id="ARBA00022692"/>
    </source>
</evidence>
<dbReference type="InterPro" id="IPR004254">
    <property type="entry name" value="AdipoR/HlyIII-related"/>
</dbReference>
<keyword evidence="5" id="KW-0479">Metal-binding</keyword>
<keyword evidence="4 7" id="KW-0472">Membrane</keyword>
<evidence type="ECO:0000256" key="4">
    <source>
        <dbReference type="ARBA" id="ARBA00023136"/>
    </source>
</evidence>
<keyword evidence="5" id="KW-0862">Zinc</keyword>
<feature type="compositionally biased region" description="Basic residues" evidence="6">
    <location>
        <begin position="1"/>
        <end position="15"/>
    </location>
</feature>
<organism evidence="8 9">
    <name type="scientific">Mycena indigotica</name>
    <dbReference type="NCBI Taxonomy" id="2126181"/>
    <lineage>
        <taxon>Eukaryota</taxon>
        <taxon>Fungi</taxon>
        <taxon>Dikarya</taxon>
        <taxon>Basidiomycota</taxon>
        <taxon>Agaricomycotina</taxon>
        <taxon>Agaricomycetes</taxon>
        <taxon>Agaricomycetidae</taxon>
        <taxon>Agaricales</taxon>
        <taxon>Marasmiineae</taxon>
        <taxon>Mycenaceae</taxon>
        <taxon>Mycena</taxon>
    </lineage>
</organism>
<sequence>MASRANRRRTARKRSNSMNTKASASAQRRQIAMSQHVQHSVAPALFANNSSVFSRFAAVFSRVRAAQQKHQQEAPAQMEKQPEFVEPTVESALHKSCNGHRLISYDDLPAPWRATPLITSGYRFIPRERLAALLLSMFALHNEFLNIHTHVATFVWTCWNVYPTKDLGETIVFVAVLFCLAASVIGHLMSGCAHQGTMQMCGRIDYIGIVWLICACNASLVFYGYASYPSIAYPSLGVSLLMAVAGSTLPMMSWFNAHEYRRWRILFFMSLEVLAITPIAGIWLLFGLQGMKEFLSPFLRSILLSTLGIVFYSNHLPERFLDPSGKVARAFNSIGLGSHAIWHVLSVLSIVEWRNALAVVRYSFANRPVAA</sequence>
<dbReference type="Pfam" id="PF03006">
    <property type="entry name" value="HlyIII"/>
    <property type="match status" value="1"/>
</dbReference>
<comment type="subcellular location">
    <subcellularLocation>
        <location evidence="1">Membrane</location>
        <topology evidence="1">Multi-pass membrane protein</topology>
    </subcellularLocation>
</comment>
<evidence type="ECO:0000256" key="1">
    <source>
        <dbReference type="ARBA" id="ARBA00004141"/>
    </source>
</evidence>
<accession>A0A8H6RYG3</accession>
<keyword evidence="2 7" id="KW-0812">Transmembrane</keyword>
<comment type="caution">
    <text evidence="8">The sequence shown here is derived from an EMBL/GenBank/DDBJ whole genome shotgun (WGS) entry which is preliminary data.</text>
</comment>
<feature type="transmembrane region" description="Helical" evidence="7">
    <location>
        <begin position="265"/>
        <end position="286"/>
    </location>
</feature>
<gene>
    <name evidence="8" type="ORF">MIND_01404400</name>
</gene>
<dbReference type="AlphaFoldDB" id="A0A8H6RYG3"/>
<dbReference type="GO" id="GO:0038023">
    <property type="term" value="F:signaling receptor activity"/>
    <property type="evidence" value="ECO:0007669"/>
    <property type="project" value="TreeGrafter"/>
</dbReference>
<feature type="binding site" evidence="5">
    <location>
        <position position="187"/>
    </location>
    <ligand>
        <name>Zn(2+)</name>
        <dbReference type="ChEBI" id="CHEBI:29105"/>
    </ligand>
</feature>
<feature type="binding site" evidence="5">
    <location>
        <position position="339"/>
    </location>
    <ligand>
        <name>Zn(2+)</name>
        <dbReference type="ChEBI" id="CHEBI:29105"/>
    </ligand>
</feature>
<evidence type="ECO:0000313" key="9">
    <source>
        <dbReference type="Proteomes" id="UP000636479"/>
    </source>
</evidence>
<dbReference type="OrthoDB" id="5585746at2759"/>
<feature type="compositionally biased region" description="Polar residues" evidence="6">
    <location>
        <begin position="18"/>
        <end position="34"/>
    </location>
</feature>
<dbReference type="PANTHER" id="PTHR20855">
    <property type="entry name" value="ADIPOR/PROGESTIN RECEPTOR-RELATED"/>
    <property type="match status" value="1"/>
</dbReference>
<feature type="transmembrane region" description="Helical" evidence="7">
    <location>
        <begin position="130"/>
        <end position="151"/>
    </location>
</feature>
<evidence type="ECO:0000256" key="3">
    <source>
        <dbReference type="ARBA" id="ARBA00022989"/>
    </source>
</evidence>
<feature type="binding site" evidence="5">
    <location>
        <position position="343"/>
    </location>
    <ligand>
        <name>Zn(2+)</name>
        <dbReference type="ChEBI" id="CHEBI:29105"/>
    </ligand>
</feature>
<dbReference type="GO" id="GO:0006882">
    <property type="term" value="P:intracellular zinc ion homeostasis"/>
    <property type="evidence" value="ECO:0007669"/>
    <property type="project" value="TreeGrafter"/>
</dbReference>
<evidence type="ECO:0000256" key="5">
    <source>
        <dbReference type="PIRSR" id="PIRSR604254-1"/>
    </source>
</evidence>
<feature type="region of interest" description="Disordered" evidence="6">
    <location>
        <begin position="1"/>
        <end position="34"/>
    </location>
</feature>
<keyword evidence="3 7" id="KW-1133">Transmembrane helix</keyword>
<feature type="transmembrane region" description="Helical" evidence="7">
    <location>
        <begin position="204"/>
        <end position="225"/>
    </location>
</feature>
<evidence type="ECO:0000313" key="8">
    <source>
        <dbReference type="EMBL" id="KAF7288885.1"/>
    </source>
</evidence>
<dbReference type="EMBL" id="JACAZF010000018">
    <property type="protein sequence ID" value="KAF7288885.1"/>
    <property type="molecule type" value="Genomic_DNA"/>
</dbReference>
<dbReference type="Proteomes" id="UP000636479">
    <property type="component" value="Unassembled WGS sequence"/>
</dbReference>
<keyword evidence="9" id="KW-1185">Reference proteome</keyword>
<feature type="transmembrane region" description="Helical" evidence="7">
    <location>
        <begin position="231"/>
        <end position="253"/>
    </location>
</feature>
<dbReference type="GeneID" id="59352961"/>
<name>A0A8H6RYG3_9AGAR</name>
<dbReference type="GO" id="GO:0046872">
    <property type="term" value="F:metal ion binding"/>
    <property type="evidence" value="ECO:0007669"/>
    <property type="project" value="UniProtKB-KW"/>
</dbReference>
<proteinExistence type="predicted"/>
<feature type="transmembrane region" description="Helical" evidence="7">
    <location>
        <begin position="171"/>
        <end position="192"/>
    </location>
</feature>
<evidence type="ECO:0000256" key="6">
    <source>
        <dbReference type="SAM" id="MobiDB-lite"/>
    </source>
</evidence>
<protein>
    <recommendedName>
        <fullName evidence="10">HlyIII-domain-containing protein</fullName>
    </recommendedName>
</protein>
<feature type="transmembrane region" description="Helical" evidence="7">
    <location>
        <begin position="298"/>
        <end position="316"/>
    </location>
</feature>
<evidence type="ECO:0000256" key="7">
    <source>
        <dbReference type="SAM" id="Phobius"/>
    </source>
</evidence>
<dbReference type="GO" id="GO:0016020">
    <property type="term" value="C:membrane"/>
    <property type="evidence" value="ECO:0007669"/>
    <property type="project" value="UniProtKB-SubCell"/>
</dbReference>
<dbReference type="PANTHER" id="PTHR20855:SF97">
    <property type="entry name" value="ADIPOR-LIKE RECEPTOR IZH3-RELATED"/>
    <property type="match status" value="1"/>
</dbReference>
<evidence type="ECO:0008006" key="10">
    <source>
        <dbReference type="Google" id="ProtNLM"/>
    </source>
</evidence>